<gene>
    <name evidence="1" type="ORF">LOTGIDRAFT_113246</name>
</gene>
<dbReference type="PANTHER" id="PTHR33331">
    <property type="entry name" value="COILED-COIL DOMAIN-CONTAINING PROTEIN 162"/>
    <property type="match status" value="1"/>
</dbReference>
<dbReference type="InterPro" id="IPR040401">
    <property type="entry name" value="CCDC162"/>
</dbReference>
<dbReference type="RefSeq" id="XP_009049987.1">
    <property type="nucleotide sequence ID" value="XM_009051739.1"/>
</dbReference>
<dbReference type="HOGENOM" id="CLU_064224_0_0_1"/>
<dbReference type="STRING" id="225164.V4AWU4"/>
<organism evidence="1 2">
    <name type="scientific">Lottia gigantea</name>
    <name type="common">Giant owl limpet</name>
    <dbReference type="NCBI Taxonomy" id="225164"/>
    <lineage>
        <taxon>Eukaryota</taxon>
        <taxon>Metazoa</taxon>
        <taxon>Spiralia</taxon>
        <taxon>Lophotrochozoa</taxon>
        <taxon>Mollusca</taxon>
        <taxon>Gastropoda</taxon>
        <taxon>Patellogastropoda</taxon>
        <taxon>Lottioidea</taxon>
        <taxon>Lottiidae</taxon>
        <taxon>Lottia</taxon>
    </lineage>
</organism>
<dbReference type="KEGG" id="lgi:LOTGIDRAFT_113246"/>
<sequence length="368" mass="41857">IFKSLDDEQCMRALHHSLSIVSALHDILQYLCAHSRLGSSHARLGSRKLEFVSADWGGTEGIGSELREIQKQINNLNIPTDPKSIGEFLALRRDVMFLEFDTAVRYSMADTFIATGNIPAFKAVNNNTYHALPSLSNVQKPSLFNTQLVVPEPLEPRDSTAFILFPWRSFLGRNGPYPVMHDQWDTIEYNIQLCLSGLKDVDRHVANGEILGVSLLMEDVLHLGIQDNIFIEEPVDSDNQHLKTQESKSSHHGSIPQFKTVSRNQQPLEAYKLLKSFLKLWKCLEILKYDWGKRRVIRPCIDNTRIFKEYSKLYRTEILLPVLQSIARRLGQGDIYEGLALHTDILTVPKGVSEVEVKAKQVCNYLTN</sequence>
<dbReference type="OrthoDB" id="76966at2759"/>
<dbReference type="PANTHER" id="PTHR33331:SF13">
    <property type="entry name" value="COILED-COIL DOMAIN CONTAINING 162"/>
    <property type="match status" value="1"/>
</dbReference>
<dbReference type="EMBL" id="KB201037">
    <property type="protein sequence ID" value="ESO99500.1"/>
    <property type="molecule type" value="Genomic_DNA"/>
</dbReference>
<evidence type="ECO:0000313" key="2">
    <source>
        <dbReference type="Proteomes" id="UP000030746"/>
    </source>
</evidence>
<dbReference type="Proteomes" id="UP000030746">
    <property type="component" value="Unassembled WGS sequence"/>
</dbReference>
<accession>V4AWU4</accession>
<keyword evidence="2" id="KW-1185">Reference proteome</keyword>
<evidence type="ECO:0000313" key="1">
    <source>
        <dbReference type="EMBL" id="ESO99500.1"/>
    </source>
</evidence>
<feature type="non-terminal residue" evidence="1">
    <location>
        <position position="1"/>
    </location>
</feature>
<protein>
    <submittedName>
        <fullName evidence="1">Uncharacterized protein</fullName>
    </submittedName>
</protein>
<dbReference type="OMA" id="TEGIXAF"/>
<dbReference type="CTD" id="20230931"/>
<dbReference type="AlphaFoldDB" id="V4AWU4"/>
<name>V4AWU4_LOTGI</name>
<proteinExistence type="predicted"/>
<dbReference type="GeneID" id="20230931"/>
<reference evidence="1 2" key="1">
    <citation type="journal article" date="2013" name="Nature">
        <title>Insights into bilaterian evolution from three spiralian genomes.</title>
        <authorList>
            <person name="Simakov O."/>
            <person name="Marletaz F."/>
            <person name="Cho S.J."/>
            <person name="Edsinger-Gonzales E."/>
            <person name="Havlak P."/>
            <person name="Hellsten U."/>
            <person name="Kuo D.H."/>
            <person name="Larsson T."/>
            <person name="Lv J."/>
            <person name="Arendt D."/>
            <person name="Savage R."/>
            <person name="Osoegawa K."/>
            <person name="de Jong P."/>
            <person name="Grimwood J."/>
            <person name="Chapman J.A."/>
            <person name="Shapiro H."/>
            <person name="Aerts A."/>
            <person name="Otillar R.P."/>
            <person name="Terry A.Y."/>
            <person name="Boore J.L."/>
            <person name="Grigoriev I.V."/>
            <person name="Lindberg D.R."/>
            <person name="Seaver E.C."/>
            <person name="Weisblat D.A."/>
            <person name="Putnam N.H."/>
            <person name="Rokhsar D.S."/>
        </authorList>
    </citation>
    <scope>NUCLEOTIDE SEQUENCE [LARGE SCALE GENOMIC DNA]</scope>
</reference>